<sequence>MASIRWENSCLIGKYTVYVDDDDDEDDDDDDDDDDDHDDKHDDDHNDDDDDDATCYQEELNCVYDEDDDDDDMDDDDYDNDDDVLLDKLFIVFFIDGNVEDNVAQATMWNVTLYFHRKHSSVRISLDKVKYVNVTSEKEQECFNTEFELDDATRPSFVKVVLDNVAHRETAVFTVSEITKAIVQNHDLQEMYFGTCGMTFCNETMTALKKLERWTFEITRNDINDDPKSSFYAFYAEFISITFSKNSRTLNTSFFLPTEENRMPDILFSTEGKFGLYKKVKLQNMENYEIYSCIFIFYPNNPEFPHHKCLLTNDSSWKIEMTYESRLIKHLKDIVINLRVTGSEKNSSVILSLDELAYLSACGGFINIPNESVTEIELDFNNNNKPFDITKVVMTKMLTEEEYGCVDIHWTNSRKYTCKVQKGKNWLLKVISPEEHERIFSVEIIQDTLSSFIYHLTWKNFCTYGDSYIKYFNLKTYEDKQITSINLHFDNTSPRINEISLIRNYTEYKFKRNEDSSTHNSSVIRFSRITKEEINFNETVVVNKTEEINSDKTIVVNKTDIINCNKTILIMQIVIGLLAVTILILLVLLIRYLILRRNTNKSSISVCHVTAEDNKCCSTQNTNSSYIHKPGQELCFQKQNSEDYEHIDSKPLITASAEDGSVSYVVQ</sequence>
<dbReference type="AlphaFoldDB" id="A0A0L8FY61"/>
<reference evidence="3" key="1">
    <citation type="submission" date="2015-07" db="EMBL/GenBank/DDBJ databases">
        <title>MeaNS - Measles Nucleotide Surveillance Program.</title>
        <authorList>
            <person name="Tran T."/>
            <person name="Druce J."/>
        </authorList>
    </citation>
    <scope>NUCLEOTIDE SEQUENCE</scope>
    <source>
        <strain evidence="3">UCB-OBI-ISO-001</strain>
        <tissue evidence="3">Gonad</tissue>
    </source>
</reference>
<proteinExistence type="predicted"/>
<dbReference type="EMBL" id="KQ425571">
    <property type="protein sequence ID" value="KOF69300.1"/>
    <property type="molecule type" value="Genomic_DNA"/>
</dbReference>
<protein>
    <submittedName>
        <fullName evidence="3">Uncharacterized protein</fullName>
    </submittedName>
</protein>
<evidence type="ECO:0000256" key="1">
    <source>
        <dbReference type="SAM" id="MobiDB-lite"/>
    </source>
</evidence>
<keyword evidence="2" id="KW-0472">Membrane</keyword>
<feature type="region of interest" description="Disordered" evidence="1">
    <location>
        <begin position="17"/>
        <end position="53"/>
    </location>
</feature>
<keyword evidence="2" id="KW-0812">Transmembrane</keyword>
<feature type="compositionally biased region" description="Acidic residues" evidence="1">
    <location>
        <begin position="19"/>
        <end position="37"/>
    </location>
</feature>
<accession>A0A0L8FY61</accession>
<name>A0A0L8FY61_OCTBM</name>
<gene>
    <name evidence="3" type="ORF">OCBIM_22005296mg</name>
</gene>
<feature type="transmembrane region" description="Helical" evidence="2">
    <location>
        <begin position="569"/>
        <end position="594"/>
    </location>
</feature>
<keyword evidence="2" id="KW-1133">Transmembrane helix</keyword>
<evidence type="ECO:0000256" key="2">
    <source>
        <dbReference type="SAM" id="Phobius"/>
    </source>
</evidence>
<organism evidence="3">
    <name type="scientific">Octopus bimaculoides</name>
    <name type="common">California two-spotted octopus</name>
    <dbReference type="NCBI Taxonomy" id="37653"/>
    <lineage>
        <taxon>Eukaryota</taxon>
        <taxon>Metazoa</taxon>
        <taxon>Spiralia</taxon>
        <taxon>Lophotrochozoa</taxon>
        <taxon>Mollusca</taxon>
        <taxon>Cephalopoda</taxon>
        <taxon>Coleoidea</taxon>
        <taxon>Octopodiformes</taxon>
        <taxon>Octopoda</taxon>
        <taxon>Incirrata</taxon>
        <taxon>Octopodidae</taxon>
        <taxon>Octopus</taxon>
    </lineage>
</organism>
<evidence type="ECO:0000313" key="3">
    <source>
        <dbReference type="EMBL" id="KOF69300.1"/>
    </source>
</evidence>